<keyword evidence="3" id="KW-0732">Signal</keyword>
<reference evidence="9 10" key="1">
    <citation type="submission" date="2019-11" db="EMBL/GenBank/DDBJ databases">
        <title>Comparative genomics of hydrocarbon-degrading Desulfosarcina strains.</title>
        <authorList>
            <person name="Watanabe M."/>
            <person name="Kojima H."/>
            <person name="Fukui M."/>
        </authorList>
    </citation>
    <scope>NUCLEOTIDE SEQUENCE [LARGE SCALE GENOMIC DNA]</scope>
    <source>
        <strain evidence="10">oXyS1</strain>
    </source>
</reference>
<dbReference type="PANTHER" id="PTHR32347:SF29">
    <property type="entry name" value="UPF0194 MEMBRANE PROTEIN YBHG"/>
    <property type="match status" value="1"/>
</dbReference>
<evidence type="ECO:0000256" key="6">
    <source>
        <dbReference type="SAM" id="Coils"/>
    </source>
</evidence>
<dbReference type="GO" id="GO:0042597">
    <property type="term" value="C:periplasmic space"/>
    <property type="evidence" value="ECO:0007669"/>
    <property type="project" value="UniProtKB-SubCell"/>
</dbReference>
<comment type="subcellular location">
    <subcellularLocation>
        <location evidence="1">Periplasm</location>
    </subcellularLocation>
</comment>
<evidence type="ECO:0000259" key="7">
    <source>
        <dbReference type="Pfam" id="PF25881"/>
    </source>
</evidence>
<evidence type="ECO:0000256" key="3">
    <source>
        <dbReference type="ARBA" id="ARBA00022729"/>
    </source>
</evidence>
<sequence>MKKPKKTIMGVLILLLAIGTGGYLWKTVRSHEPADDGLTLYGNVDIRDAQLAFKEQEVVREVLVEEGDTVTQGQILARLDSDRLTSQLKEAEAQYAAQQEVVRRLTNGTRRQEIKQAEARVVEARVQVRNAARRVRRLEKTAPVGASTEQDLDDARASLDMARAALNVHQESLALAREGTRKEEIAEAKQVLEARDAHLSLLRQRLADTVLHAPAKGIILSRILEPGEMAMPTRPAFVLALSEPKWVRAYLPEPALGHIRQGMTARIHSDSFDDRFFDGRVGFISAQAEFTPKSVQTAQLRTQLVYEVRIWTDDPADELRLGMPVTVTISVPPSIAQSENPKKGFRPGMEG</sequence>
<evidence type="ECO:0000256" key="5">
    <source>
        <dbReference type="ARBA" id="ARBA00023054"/>
    </source>
</evidence>
<dbReference type="InterPro" id="IPR058792">
    <property type="entry name" value="Beta-barrel_RND_2"/>
</dbReference>
<dbReference type="PRINTS" id="PR01490">
    <property type="entry name" value="RTXTOXIND"/>
</dbReference>
<proteinExistence type="inferred from homology"/>
<organism evidence="9 10">
    <name type="scientific">Desulfosarcina ovata subsp. ovata</name>
    <dbReference type="NCBI Taxonomy" id="2752305"/>
    <lineage>
        <taxon>Bacteria</taxon>
        <taxon>Pseudomonadati</taxon>
        <taxon>Thermodesulfobacteriota</taxon>
        <taxon>Desulfobacteria</taxon>
        <taxon>Desulfobacterales</taxon>
        <taxon>Desulfosarcinaceae</taxon>
        <taxon>Desulfosarcina</taxon>
    </lineage>
</organism>
<keyword evidence="4" id="KW-0574">Periplasm</keyword>
<feature type="domain" description="YbhG-like alpha-helical hairpin" evidence="7">
    <location>
        <begin position="80"/>
        <end position="205"/>
    </location>
</feature>
<name>A0A5K8AB86_9BACT</name>
<protein>
    <submittedName>
        <fullName evidence="9">Membrane protein</fullName>
    </submittedName>
</protein>
<dbReference type="Gene3D" id="2.40.50.100">
    <property type="match status" value="1"/>
</dbReference>
<feature type="coiled-coil region" evidence="6">
    <location>
        <begin position="81"/>
        <end position="141"/>
    </location>
</feature>
<evidence type="ECO:0000256" key="1">
    <source>
        <dbReference type="ARBA" id="ARBA00004418"/>
    </source>
</evidence>
<dbReference type="AlphaFoldDB" id="A0A5K8AB86"/>
<evidence type="ECO:0000256" key="4">
    <source>
        <dbReference type="ARBA" id="ARBA00022764"/>
    </source>
</evidence>
<dbReference type="Proteomes" id="UP000422108">
    <property type="component" value="Chromosome"/>
</dbReference>
<comment type="similarity">
    <text evidence="2">Belongs to the UPF0194 family.</text>
</comment>
<evidence type="ECO:0000313" key="10">
    <source>
        <dbReference type="Proteomes" id="UP000422108"/>
    </source>
</evidence>
<feature type="domain" description="CusB-like beta-barrel" evidence="8">
    <location>
        <begin position="246"/>
        <end position="330"/>
    </location>
</feature>
<gene>
    <name evidence="9" type="ORF">DSCOOX_23900</name>
</gene>
<keyword evidence="5 6" id="KW-0175">Coiled coil</keyword>
<evidence type="ECO:0000259" key="8">
    <source>
        <dbReference type="Pfam" id="PF25954"/>
    </source>
</evidence>
<dbReference type="Gene3D" id="2.40.30.170">
    <property type="match status" value="1"/>
</dbReference>
<accession>A0A5K8AB86</accession>
<dbReference type="SUPFAM" id="SSF111369">
    <property type="entry name" value="HlyD-like secretion proteins"/>
    <property type="match status" value="2"/>
</dbReference>
<dbReference type="Pfam" id="PF25881">
    <property type="entry name" value="HH_YBHG"/>
    <property type="match status" value="1"/>
</dbReference>
<dbReference type="Pfam" id="PF25954">
    <property type="entry name" value="Beta-barrel_RND_2"/>
    <property type="match status" value="1"/>
</dbReference>
<dbReference type="EMBL" id="AP021879">
    <property type="protein sequence ID" value="BBO89210.1"/>
    <property type="molecule type" value="Genomic_DNA"/>
</dbReference>
<evidence type="ECO:0000256" key="2">
    <source>
        <dbReference type="ARBA" id="ARBA00010602"/>
    </source>
</evidence>
<dbReference type="InterPro" id="IPR050465">
    <property type="entry name" value="UPF0194_transport"/>
</dbReference>
<evidence type="ECO:0000313" key="9">
    <source>
        <dbReference type="EMBL" id="BBO89210.1"/>
    </source>
</evidence>
<dbReference type="RefSeq" id="WP_155310439.1">
    <property type="nucleotide sequence ID" value="NZ_AP021879.1"/>
</dbReference>
<dbReference type="PANTHER" id="PTHR32347">
    <property type="entry name" value="EFFLUX SYSTEM COMPONENT YKNX-RELATED"/>
    <property type="match status" value="1"/>
</dbReference>
<dbReference type="InterPro" id="IPR059052">
    <property type="entry name" value="HH_YbhG-like"/>
</dbReference>
<keyword evidence="10" id="KW-1185">Reference proteome</keyword>